<protein>
    <submittedName>
        <fullName evidence="3">Uncharacterized protein</fullName>
    </submittedName>
</protein>
<evidence type="ECO:0000313" key="3">
    <source>
        <dbReference type="EMBL" id="GER91936.1"/>
    </source>
</evidence>
<keyword evidence="4" id="KW-1185">Reference proteome</keyword>
<keyword evidence="2" id="KW-0472">Membrane</keyword>
<feature type="transmembrane region" description="Helical" evidence="2">
    <location>
        <begin position="34"/>
        <end position="54"/>
    </location>
</feature>
<dbReference type="EMBL" id="BKZW01000004">
    <property type="protein sequence ID" value="GER91936.1"/>
    <property type="molecule type" value="Genomic_DNA"/>
</dbReference>
<reference evidence="3 4" key="1">
    <citation type="submission" date="2019-10" db="EMBL/GenBank/DDBJ databases">
        <title>Dictyobacter vulcani sp. nov., within the class Ktedonobacteria, isolated from soil of volcanic Mt. Zao.</title>
        <authorList>
            <person name="Zheng Y."/>
            <person name="Wang C.M."/>
            <person name="Sakai Y."/>
            <person name="Abe K."/>
            <person name="Yokota A."/>
            <person name="Yabe S."/>
        </authorList>
    </citation>
    <scope>NUCLEOTIDE SEQUENCE [LARGE SCALE GENOMIC DNA]</scope>
    <source>
        <strain evidence="3 4">W12</strain>
    </source>
</reference>
<feature type="compositionally biased region" description="Polar residues" evidence="1">
    <location>
        <begin position="1"/>
        <end position="10"/>
    </location>
</feature>
<accession>A0A5J4L398</accession>
<keyword evidence="2" id="KW-0812">Transmembrane</keyword>
<evidence type="ECO:0000256" key="2">
    <source>
        <dbReference type="SAM" id="Phobius"/>
    </source>
</evidence>
<comment type="caution">
    <text evidence="3">The sequence shown here is derived from an EMBL/GenBank/DDBJ whole genome shotgun (WGS) entry which is preliminary data.</text>
</comment>
<name>A0A5J4L398_9CHLR</name>
<dbReference type="RefSeq" id="WP_151759505.1">
    <property type="nucleotide sequence ID" value="NZ_BKZW01000004.1"/>
</dbReference>
<evidence type="ECO:0000313" key="4">
    <source>
        <dbReference type="Proteomes" id="UP000326912"/>
    </source>
</evidence>
<sequence>MSQTNPQSVKQNRRDKQQRREAERLRAQQRQRKNVAIIIGSIVLVVAVIGIFIWRSMSAATPATKTQSTSTPTPAQTAYSAVNGITCDPKEQGTYHVHAHLSMYVNGKAVALPQTIGIAGDNSCIYWLHTHDTSGVIHIEAPAQRSFLLGDFMQLWKQRFSSLNYLPQLDQPRVGRRMWMGSLSVAISARSNCKLIPW</sequence>
<organism evidence="3 4">
    <name type="scientific">Dictyobacter vulcani</name>
    <dbReference type="NCBI Taxonomy" id="2607529"/>
    <lineage>
        <taxon>Bacteria</taxon>
        <taxon>Bacillati</taxon>
        <taxon>Chloroflexota</taxon>
        <taxon>Ktedonobacteria</taxon>
        <taxon>Ktedonobacterales</taxon>
        <taxon>Dictyobacteraceae</taxon>
        <taxon>Dictyobacter</taxon>
    </lineage>
</organism>
<dbReference type="Proteomes" id="UP000326912">
    <property type="component" value="Unassembled WGS sequence"/>
</dbReference>
<feature type="compositionally biased region" description="Basic and acidic residues" evidence="1">
    <location>
        <begin position="12"/>
        <end position="26"/>
    </location>
</feature>
<evidence type="ECO:0000256" key="1">
    <source>
        <dbReference type="SAM" id="MobiDB-lite"/>
    </source>
</evidence>
<proteinExistence type="predicted"/>
<gene>
    <name evidence="3" type="ORF">KDW_60980</name>
</gene>
<feature type="region of interest" description="Disordered" evidence="1">
    <location>
        <begin position="1"/>
        <end position="26"/>
    </location>
</feature>
<keyword evidence="2" id="KW-1133">Transmembrane helix</keyword>
<dbReference type="AlphaFoldDB" id="A0A5J4L398"/>